<evidence type="ECO:0000256" key="3">
    <source>
        <dbReference type="PROSITE-ProRule" id="PRU00023"/>
    </source>
</evidence>
<comment type="caution">
    <text evidence="4">The sequence shown here is derived from an EMBL/GenBank/DDBJ whole genome shotgun (WGS) entry which is preliminary data.</text>
</comment>
<gene>
    <name evidence="4" type="ORF">L9F63_012502</name>
</gene>
<feature type="repeat" description="ANK" evidence="3">
    <location>
        <begin position="370"/>
        <end position="402"/>
    </location>
</feature>
<keyword evidence="5" id="KW-1185">Reference proteome</keyword>
<dbReference type="PANTHER" id="PTHR24173:SF74">
    <property type="entry name" value="ANKYRIN REPEAT DOMAIN-CONTAINING PROTEIN 16"/>
    <property type="match status" value="1"/>
</dbReference>
<dbReference type="PRINTS" id="PR01415">
    <property type="entry name" value="ANKYRIN"/>
</dbReference>
<dbReference type="SMART" id="SM00248">
    <property type="entry name" value="ANK"/>
    <property type="match status" value="10"/>
</dbReference>
<dbReference type="InterPro" id="IPR036770">
    <property type="entry name" value="Ankyrin_rpt-contain_sf"/>
</dbReference>
<dbReference type="PANTHER" id="PTHR24173">
    <property type="entry name" value="ANKYRIN REPEAT CONTAINING"/>
    <property type="match status" value="1"/>
</dbReference>
<accession>A0AAD8ACB5</accession>
<feature type="repeat" description="ANK" evidence="3">
    <location>
        <begin position="497"/>
        <end position="529"/>
    </location>
</feature>
<organism evidence="4 5">
    <name type="scientific">Diploptera punctata</name>
    <name type="common">Pacific beetle cockroach</name>
    <dbReference type="NCBI Taxonomy" id="6984"/>
    <lineage>
        <taxon>Eukaryota</taxon>
        <taxon>Metazoa</taxon>
        <taxon>Ecdysozoa</taxon>
        <taxon>Arthropoda</taxon>
        <taxon>Hexapoda</taxon>
        <taxon>Insecta</taxon>
        <taxon>Pterygota</taxon>
        <taxon>Neoptera</taxon>
        <taxon>Polyneoptera</taxon>
        <taxon>Dictyoptera</taxon>
        <taxon>Blattodea</taxon>
        <taxon>Blaberoidea</taxon>
        <taxon>Blaberidae</taxon>
        <taxon>Diplopterinae</taxon>
        <taxon>Diploptera</taxon>
    </lineage>
</organism>
<dbReference type="Pfam" id="PF00023">
    <property type="entry name" value="Ank"/>
    <property type="match status" value="1"/>
</dbReference>
<feature type="repeat" description="ANK" evidence="3">
    <location>
        <begin position="464"/>
        <end position="496"/>
    </location>
</feature>
<proteinExistence type="predicted"/>
<dbReference type="Pfam" id="PF13637">
    <property type="entry name" value="Ank_4"/>
    <property type="match status" value="1"/>
</dbReference>
<feature type="repeat" description="ANK" evidence="3">
    <location>
        <begin position="563"/>
        <end position="595"/>
    </location>
</feature>
<keyword evidence="1" id="KW-0677">Repeat</keyword>
<dbReference type="AlphaFoldDB" id="A0AAD8ACB5"/>
<reference evidence="4" key="2">
    <citation type="submission" date="2023-05" db="EMBL/GenBank/DDBJ databases">
        <authorList>
            <person name="Fouks B."/>
        </authorList>
    </citation>
    <scope>NUCLEOTIDE SEQUENCE</scope>
    <source>
        <strain evidence="4">Stay&amp;Tobe</strain>
        <tissue evidence="4">Testes</tissue>
    </source>
</reference>
<feature type="repeat" description="ANK" evidence="3">
    <location>
        <begin position="596"/>
        <end position="623"/>
    </location>
</feature>
<dbReference type="PROSITE" id="PS50088">
    <property type="entry name" value="ANK_REPEAT"/>
    <property type="match status" value="8"/>
</dbReference>
<dbReference type="Proteomes" id="UP001233999">
    <property type="component" value="Unassembled WGS sequence"/>
</dbReference>
<name>A0AAD8ACB5_DIPPU</name>
<feature type="repeat" description="ANK" evidence="3">
    <location>
        <begin position="336"/>
        <end position="368"/>
    </location>
</feature>
<protein>
    <submittedName>
        <fullName evidence="4">Uncharacterized protein</fullName>
    </submittedName>
</protein>
<dbReference type="InterPro" id="IPR002110">
    <property type="entry name" value="Ankyrin_rpt"/>
</dbReference>
<evidence type="ECO:0000313" key="5">
    <source>
        <dbReference type="Proteomes" id="UP001233999"/>
    </source>
</evidence>
<sequence length="623" mass="70102">MLQLYDQFVYKKCKVYFEKNGVKVNEGMFTLLEDHQHMYQQSLMSCALVSYLDGDDITNLNNSETILMQNKQFIDRFKGGRNNIGIVVKLVNEKAVFLHRTFTEYFVALYFSENYHIQPTGVKNIYMNRDFYVVQEFLDRILAKGHELHTSVINRNLTEFVNLVSQPSTDVNERDRGGRTALHLAIWNFKKLDTSDSDYDSHRIIETLLEHGADVNCKEDKVLHYKPLRLAEEIKAWFVVEKLLEKQADDIDLVWVRENVRKQATCRHEFVQSANGKVHTTCKQIESGSESDEECCMSKSLHVVMLIAVLSGYVNLVKIILKCGVSVQHKVPVGLTSRSTLHVAAMYGHLEVVQLLIEQGADVNNITGKINTTPLMEAALKDHVKIAELLVEHGASVNTRDSYGRTALLLATMTYNYEMVNFLSPLTSYDASDVDSVICAAGCGDMEAALILVQNECVNSQDKLGNTALFLAADLGKHEVLKFLLQHGADVNYFYKDNRTPLMQAAVRGHVKVAELLVEHGASVNIRGSYCRTALFLAVTNGQHEVVEFLLQHGADVDMSDDKKITPLMHAVKLRNVKVAELLIKHGASVKVTDSRGRTALDYAANNHRDDVVELLKQHGADK</sequence>
<dbReference type="Pfam" id="PF12796">
    <property type="entry name" value="Ank_2"/>
    <property type="match status" value="2"/>
</dbReference>
<evidence type="ECO:0000256" key="2">
    <source>
        <dbReference type="ARBA" id="ARBA00023043"/>
    </source>
</evidence>
<dbReference type="EMBL" id="JASPKZ010001987">
    <property type="protein sequence ID" value="KAJ9596463.1"/>
    <property type="molecule type" value="Genomic_DNA"/>
</dbReference>
<feature type="repeat" description="ANK" evidence="3">
    <location>
        <begin position="177"/>
        <end position="220"/>
    </location>
</feature>
<feature type="repeat" description="ANK" evidence="3">
    <location>
        <begin position="530"/>
        <end position="562"/>
    </location>
</feature>
<evidence type="ECO:0000313" key="4">
    <source>
        <dbReference type="EMBL" id="KAJ9596463.1"/>
    </source>
</evidence>
<dbReference type="PROSITE" id="PS50297">
    <property type="entry name" value="ANK_REP_REGION"/>
    <property type="match status" value="7"/>
</dbReference>
<reference evidence="4" key="1">
    <citation type="journal article" date="2023" name="IScience">
        <title>Live-bearing cockroach genome reveals convergent evolutionary mechanisms linked to viviparity in insects and beyond.</title>
        <authorList>
            <person name="Fouks B."/>
            <person name="Harrison M.C."/>
            <person name="Mikhailova A.A."/>
            <person name="Marchal E."/>
            <person name="English S."/>
            <person name="Carruthers M."/>
            <person name="Jennings E.C."/>
            <person name="Chiamaka E.L."/>
            <person name="Frigard R.A."/>
            <person name="Pippel M."/>
            <person name="Attardo G.M."/>
            <person name="Benoit J.B."/>
            <person name="Bornberg-Bauer E."/>
            <person name="Tobe S.S."/>
        </authorList>
    </citation>
    <scope>NUCLEOTIDE SEQUENCE</scope>
    <source>
        <strain evidence="4">Stay&amp;Tobe</strain>
    </source>
</reference>
<keyword evidence="2 3" id="KW-0040">ANK repeat</keyword>
<evidence type="ECO:0000256" key="1">
    <source>
        <dbReference type="ARBA" id="ARBA00022737"/>
    </source>
</evidence>
<dbReference type="Gene3D" id="1.25.40.20">
    <property type="entry name" value="Ankyrin repeat-containing domain"/>
    <property type="match status" value="5"/>
</dbReference>
<dbReference type="SUPFAM" id="SSF48403">
    <property type="entry name" value="Ankyrin repeat"/>
    <property type="match status" value="2"/>
</dbReference>